<dbReference type="SUPFAM" id="SSF48179">
    <property type="entry name" value="6-phosphogluconate dehydrogenase C-terminal domain-like"/>
    <property type="match status" value="1"/>
</dbReference>
<reference evidence="7" key="1">
    <citation type="submission" date="2020-02" db="EMBL/GenBank/DDBJ databases">
        <authorList>
            <person name="Meier V. D."/>
        </authorList>
    </citation>
    <scope>NUCLEOTIDE SEQUENCE</scope>
    <source>
        <strain evidence="7">AVDCRST_MAG82</strain>
    </source>
</reference>
<protein>
    <submittedName>
        <fullName evidence="7">2-hydroxy-3-oxopropionate reductase</fullName>
        <ecNumber evidence="7">1.1.1.60</ecNumber>
    </submittedName>
</protein>
<dbReference type="GO" id="GO:0016054">
    <property type="term" value="P:organic acid catabolic process"/>
    <property type="evidence" value="ECO:0007669"/>
    <property type="project" value="UniProtKB-ARBA"/>
</dbReference>
<feature type="domain" description="3-hydroxyisobutyrate dehydrogenase-like NAD-binding" evidence="6">
    <location>
        <begin position="167"/>
        <end position="286"/>
    </location>
</feature>
<evidence type="ECO:0000259" key="5">
    <source>
        <dbReference type="Pfam" id="PF03446"/>
    </source>
</evidence>
<evidence type="ECO:0000256" key="1">
    <source>
        <dbReference type="ARBA" id="ARBA00009080"/>
    </source>
</evidence>
<dbReference type="Pfam" id="PF03446">
    <property type="entry name" value="NAD_binding_2"/>
    <property type="match status" value="1"/>
</dbReference>
<keyword evidence="3" id="KW-0520">NAD</keyword>
<dbReference type="EC" id="1.1.1.60" evidence="7"/>
<gene>
    <name evidence="7" type="ORF">AVDCRST_MAG82-43</name>
</gene>
<dbReference type="GO" id="GO:0051287">
    <property type="term" value="F:NAD binding"/>
    <property type="evidence" value="ECO:0007669"/>
    <property type="project" value="InterPro"/>
</dbReference>
<dbReference type="PIRSF" id="PIRSF000103">
    <property type="entry name" value="HIBADH"/>
    <property type="match status" value="1"/>
</dbReference>
<sequence length="299" mass="31187">MTERVGFVGLGIMGGPMARNLADAGFGLTVFNRTSSKAEELAEGHSAGVAYDLGELARRSEVIVTMLPGPPEVEAVISGRGGLLDAMRRGTLLVDMSTSSPVLARGLAREAGRRGIGMIDAPVSGGDVAAERGTLSIMAGGSEEDFARARALFEAMGETVVHVGESGAGQVTKAANQIVVALVLEAVAEALVLGSKAGVEPAKIVEVLSGGLAANKAMEVKRDKLLNHEFGPGGKVEFHHKDLGIALAAGREYGVSLPITALVDQMFGELEARGRGEWDHSALLTLIEERSWHRVGEDI</sequence>
<dbReference type="InterPro" id="IPR036291">
    <property type="entry name" value="NAD(P)-bd_dom_sf"/>
</dbReference>
<feature type="domain" description="6-phosphogluconate dehydrogenase NADP-binding" evidence="5">
    <location>
        <begin position="4"/>
        <end position="164"/>
    </location>
</feature>
<evidence type="ECO:0000256" key="2">
    <source>
        <dbReference type="ARBA" id="ARBA00023002"/>
    </source>
</evidence>
<dbReference type="Gene3D" id="1.10.1040.10">
    <property type="entry name" value="N-(1-d-carboxylethyl)-l-norvaline Dehydrogenase, domain 2"/>
    <property type="match status" value="1"/>
</dbReference>
<evidence type="ECO:0000256" key="4">
    <source>
        <dbReference type="PIRSR" id="PIRSR000103-1"/>
    </source>
</evidence>
<dbReference type="Gene3D" id="3.40.50.720">
    <property type="entry name" value="NAD(P)-binding Rossmann-like Domain"/>
    <property type="match status" value="1"/>
</dbReference>
<evidence type="ECO:0000256" key="3">
    <source>
        <dbReference type="ARBA" id="ARBA00023027"/>
    </source>
</evidence>
<dbReference type="InterPro" id="IPR013328">
    <property type="entry name" value="6PGD_dom2"/>
</dbReference>
<organism evidence="7">
    <name type="scientific">uncultured Rubrobacteraceae bacterium</name>
    <dbReference type="NCBI Taxonomy" id="349277"/>
    <lineage>
        <taxon>Bacteria</taxon>
        <taxon>Bacillati</taxon>
        <taxon>Actinomycetota</taxon>
        <taxon>Rubrobacteria</taxon>
        <taxon>Rubrobacterales</taxon>
        <taxon>Rubrobacteraceae</taxon>
        <taxon>environmental samples</taxon>
    </lineage>
</organism>
<dbReference type="InterPro" id="IPR029154">
    <property type="entry name" value="HIBADH-like_NADP-bd"/>
</dbReference>
<dbReference type="InterPro" id="IPR008927">
    <property type="entry name" value="6-PGluconate_DH-like_C_sf"/>
</dbReference>
<evidence type="ECO:0000313" key="7">
    <source>
        <dbReference type="EMBL" id="CAA9398176.1"/>
    </source>
</evidence>
<dbReference type="PANTHER" id="PTHR43060">
    <property type="entry name" value="3-HYDROXYISOBUTYRATE DEHYDROGENASE-LIKE 1, MITOCHONDRIAL-RELATED"/>
    <property type="match status" value="1"/>
</dbReference>
<accession>A0A6J4NUR1</accession>
<dbReference type="InterPro" id="IPR002204">
    <property type="entry name" value="3-OH-isobutyrate_DH-rel_CS"/>
</dbReference>
<comment type="similarity">
    <text evidence="1">Belongs to the HIBADH-related family.</text>
</comment>
<dbReference type="GO" id="GO:0008679">
    <property type="term" value="F:2-hydroxy-3-oxopropionate reductase activity"/>
    <property type="evidence" value="ECO:0007669"/>
    <property type="project" value="UniProtKB-EC"/>
</dbReference>
<dbReference type="Pfam" id="PF14833">
    <property type="entry name" value="NAD_binding_11"/>
    <property type="match status" value="1"/>
</dbReference>
<proteinExistence type="inferred from homology"/>
<dbReference type="InterPro" id="IPR015815">
    <property type="entry name" value="HIBADH-related"/>
</dbReference>
<name>A0A6J4NUR1_9ACTN</name>
<dbReference type="SUPFAM" id="SSF51735">
    <property type="entry name" value="NAD(P)-binding Rossmann-fold domains"/>
    <property type="match status" value="1"/>
</dbReference>
<feature type="active site" evidence="4">
    <location>
        <position position="173"/>
    </location>
</feature>
<dbReference type="EMBL" id="CADCVA010000005">
    <property type="protein sequence ID" value="CAA9398176.1"/>
    <property type="molecule type" value="Genomic_DNA"/>
</dbReference>
<dbReference type="PROSITE" id="PS00895">
    <property type="entry name" value="3_HYDROXYISOBUT_DH"/>
    <property type="match status" value="1"/>
</dbReference>
<evidence type="ECO:0000259" key="6">
    <source>
        <dbReference type="Pfam" id="PF14833"/>
    </source>
</evidence>
<keyword evidence="2 7" id="KW-0560">Oxidoreductase</keyword>
<dbReference type="InterPro" id="IPR006115">
    <property type="entry name" value="6PGDH_NADP-bd"/>
</dbReference>
<dbReference type="AlphaFoldDB" id="A0A6J4NUR1"/>
<dbReference type="GO" id="GO:0050661">
    <property type="term" value="F:NADP binding"/>
    <property type="evidence" value="ECO:0007669"/>
    <property type="project" value="InterPro"/>
</dbReference>
<dbReference type="PANTHER" id="PTHR43060:SF15">
    <property type="entry name" value="3-HYDROXYISOBUTYRATE DEHYDROGENASE-LIKE 1, MITOCHONDRIAL-RELATED"/>
    <property type="match status" value="1"/>
</dbReference>